<reference evidence="2" key="1">
    <citation type="submission" date="2023-04" db="EMBL/GenBank/DDBJ databases">
        <authorList>
            <person name="Vijverberg K."/>
            <person name="Xiong W."/>
            <person name="Schranz E."/>
        </authorList>
    </citation>
    <scope>NUCLEOTIDE SEQUENCE</scope>
</reference>
<feature type="region of interest" description="Disordered" evidence="1">
    <location>
        <begin position="240"/>
        <end position="260"/>
    </location>
</feature>
<accession>A0AA36EMR1</accession>
<name>A0AA36EMR1_LACSI</name>
<organism evidence="2 3">
    <name type="scientific">Lactuca saligna</name>
    <name type="common">Willowleaf lettuce</name>
    <dbReference type="NCBI Taxonomy" id="75948"/>
    <lineage>
        <taxon>Eukaryota</taxon>
        <taxon>Viridiplantae</taxon>
        <taxon>Streptophyta</taxon>
        <taxon>Embryophyta</taxon>
        <taxon>Tracheophyta</taxon>
        <taxon>Spermatophyta</taxon>
        <taxon>Magnoliopsida</taxon>
        <taxon>eudicotyledons</taxon>
        <taxon>Gunneridae</taxon>
        <taxon>Pentapetalae</taxon>
        <taxon>asterids</taxon>
        <taxon>campanulids</taxon>
        <taxon>Asterales</taxon>
        <taxon>Asteraceae</taxon>
        <taxon>Cichorioideae</taxon>
        <taxon>Cichorieae</taxon>
        <taxon>Lactucinae</taxon>
        <taxon>Lactuca</taxon>
    </lineage>
</organism>
<gene>
    <name evidence="2" type="ORF">LSALG_LOCUS40087</name>
</gene>
<evidence type="ECO:0000256" key="1">
    <source>
        <dbReference type="SAM" id="MobiDB-lite"/>
    </source>
</evidence>
<keyword evidence="3" id="KW-1185">Reference proteome</keyword>
<evidence type="ECO:0000313" key="2">
    <source>
        <dbReference type="EMBL" id="CAI9301542.1"/>
    </source>
</evidence>
<protein>
    <submittedName>
        <fullName evidence="2">Uncharacterized protein</fullName>
    </submittedName>
</protein>
<dbReference type="AlphaFoldDB" id="A0AA36EMR1"/>
<proteinExistence type="predicted"/>
<feature type="region of interest" description="Disordered" evidence="1">
    <location>
        <begin position="1"/>
        <end position="22"/>
    </location>
</feature>
<dbReference type="EMBL" id="OX465085">
    <property type="protein sequence ID" value="CAI9301542.1"/>
    <property type="molecule type" value="Genomic_DNA"/>
</dbReference>
<evidence type="ECO:0000313" key="3">
    <source>
        <dbReference type="Proteomes" id="UP001177003"/>
    </source>
</evidence>
<dbReference type="Proteomes" id="UP001177003">
    <property type="component" value="Chromosome 9"/>
</dbReference>
<sequence>MRETGEWQEVRRRKRKEDNEDINKSAISYFFQNFPASVGRKRFMEDISRIWSGSRRIHCKEKEHKKQELRINLARFQRRKPPPRHQPHDYPERSYPIMADSQEKYNHHHSGTYHHITKHHRRINHPNQHPPYKTYAEAVQGIPLNPYSPPTTNHPEAPQHKVPMVKMSSTPETKEFLKRALIGETENFQTLMNVKAFNDVEGCPNIVMRYLGGLKMLVEFESESEKNKMLTEESIYGDHGSKIYTTGNRKKTSMRELLPS</sequence>